<name>A0A151Z729_TIELA</name>
<reference evidence="2 3" key="1">
    <citation type="submission" date="2015-12" db="EMBL/GenBank/DDBJ databases">
        <title>Dictyostelia acquired genes for synthesis and detection of signals that induce cell-type specialization by lateral gene transfer from prokaryotes.</title>
        <authorList>
            <person name="Gloeckner G."/>
            <person name="Schaap P."/>
        </authorList>
    </citation>
    <scope>NUCLEOTIDE SEQUENCE [LARGE SCALE GENOMIC DNA]</scope>
    <source>
        <strain evidence="2 3">TK</strain>
    </source>
</reference>
<dbReference type="OMA" id="SHIYMDE"/>
<evidence type="ECO:0000313" key="3">
    <source>
        <dbReference type="Proteomes" id="UP000076078"/>
    </source>
</evidence>
<feature type="region of interest" description="Disordered" evidence="1">
    <location>
        <begin position="233"/>
        <end position="268"/>
    </location>
</feature>
<gene>
    <name evidence="2" type="ORF">DLAC_09739</name>
</gene>
<dbReference type="EMBL" id="LODT01000039">
    <property type="protein sequence ID" value="KYQ89770.1"/>
    <property type="molecule type" value="Genomic_DNA"/>
</dbReference>
<proteinExistence type="predicted"/>
<feature type="compositionally biased region" description="Basic residues" evidence="1">
    <location>
        <begin position="238"/>
        <end position="257"/>
    </location>
</feature>
<sequence length="309" mass="36564">MSKENIVLTEKQKKRSLSFENTLLRNKRLKSTVIESSTKYTTVKNEKELNKKSKRKWMKLIPSHVPSDQVNQCHFIKPHDKTRCKNKLFFKEDTRVTFNYCQSHIYMDESSGYIQCRGCSKFKKQCLKAVLKEKVFCKKHLHPDYKEVIENLKNEGVLVDDIVKNKQWEWKVGVEETNKTQQECIEQIDVESSMNGNDIQHVPIEFKNNRIKRIEALRDQRLNRIQENQIRNPNSTYKSKKNKNKNRTKKFQKQKQHIHLEKEGDSEISPVAKETPKQCEIVLSSVLNKNDNTEKFFNKVSNLLDSLFD</sequence>
<comment type="caution">
    <text evidence="2">The sequence shown here is derived from an EMBL/GenBank/DDBJ whole genome shotgun (WGS) entry which is preliminary data.</text>
</comment>
<dbReference type="Proteomes" id="UP000076078">
    <property type="component" value="Unassembled WGS sequence"/>
</dbReference>
<evidence type="ECO:0000256" key="1">
    <source>
        <dbReference type="SAM" id="MobiDB-lite"/>
    </source>
</evidence>
<accession>A0A151Z729</accession>
<keyword evidence="3" id="KW-1185">Reference proteome</keyword>
<dbReference type="InParanoid" id="A0A151Z729"/>
<protein>
    <submittedName>
        <fullName evidence="2">Uncharacterized protein</fullName>
    </submittedName>
</protein>
<dbReference type="AlphaFoldDB" id="A0A151Z729"/>
<organism evidence="2 3">
    <name type="scientific">Tieghemostelium lacteum</name>
    <name type="common">Slime mold</name>
    <name type="synonym">Dictyostelium lacteum</name>
    <dbReference type="NCBI Taxonomy" id="361077"/>
    <lineage>
        <taxon>Eukaryota</taxon>
        <taxon>Amoebozoa</taxon>
        <taxon>Evosea</taxon>
        <taxon>Eumycetozoa</taxon>
        <taxon>Dictyostelia</taxon>
        <taxon>Dictyosteliales</taxon>
        <taxon>Raperosteliaceae</taxon>
        <taxon>Tieghemostelium</taxon>
    </lineage>
</organism>
<evidence type="ECO:0000313" key="2">
    <source>
        <dbReference type="EMBL" id="KYQ89770.1"/>
    </source>
</evidence>